<organism evidence="1 2">
    <name type="scientific">Bowmanella yangjiangensis</name>
    <dbReference type="NCBI Taxonomy" id="2811230"/>
    <lineage>
        <taxon>Bacteria</taxon>
        <taxon>Pseudomonadati</taxon>
        <taxon>Pseudomonadota</taxon>
        <taxon>Gammaproteobacteria</taxon>
        <taxon>Alteromonadales</taxon>
        <taxon>Alteromonadaceae</taxon>
        <taxon>Bowmanella</taxon>
    </lineage>
</organism>
<sequence>GYSQSTEKDPGGIAGAKFVGDFTGIGFDGSRKPHLVAGDAFYDPTSFELDEVEWEKVSGKDKEKNIRLDLARDYDLAGNAAQVKFGGKLSRRDKTSDTEVWVYDDFTGVGLDGLQS</sequence>
<gene>
    <name evidence="1" type="ORF">J0A65_26605</name>
</gene>
<feature type="non-terminal residue" evidence="1">
    <location>
        <position position="116"/>
    </location>
</feature>
<keyword evidence="1" id="KW-0675">Receptor</keyword>
<dbReference type="Proteomes" id="UP000663992">
    <property type="component" value="Unassembled WGS sequence"/>
</dbReference>
<evidence type="ECO:0000313" key="2">
    <source>
        <dbReference type="Proteomes" id="UP000663992"/>
    </source>
</evidence>
<feature type="non-terminal residue" evidence="1">
    <location>
        <position position="1"/>
    </location>
</feature>
<comment type="caution">
    <text evidence="1">The sequence shown here is derived from an EMBL/GenBank/DDBJ whole genome shotgun (WGS) entry which is preliminary data.</text>
</comment>
<dbReference type="EMBL" id="JAFKCS010000767">
    <property type="protein sequence ID" value="MBN7823467.1"/>
    <property type="molecule type" value="Genomic_DNA"/>
</dbReference>
<evidence type="ECO:0000313" key="1">
    <source>
        <dbReference type="EMBL" id="MBN7823467.1"/>
    </source>
</evidence>
<accession>A0ABS3D276</accession>
<keyword evidence="2" id="KW-1185">Reference proteome</keyword>
<reference evidence="1 2" key="1">
    <citation type="submission" date="2021-03" db="EMBL/GenBank/DDBJ databases">
        <title>novel species isolated from a fishpond in China.</title>
        <authorList>
            <person name="Lu H."/>
            <person name="Cai Z."/>
        </authorList>
    </citation>
    <scope>NUCLEOTIDE SEQUENCE [LARGE SCALE GENOMIC DNA]</scope>
    <source>
        <strain evidence="1 2">Y57</strain>
    </source>
</reference>
<name>A0ABS3D276_9ALTE</name>
<protein>
    <submittedName>
        <fullName evidence="1">TonB-dependent receptor</fullName>
    </submittedName>
</protein>
<proteinExistence type="predicted"/>